<dbReference type="SUPFAM" id="SSF102114">
    <property type="entry name" value="Radical SAM enzymes"/>
    <property type="match status" value="1"/>
</dbReference>
<evidence type="ECO:0000259" key="5">
    <source>
        <dbReference type="PROSITE" id="PS51918"/>
    </source>
</evidence>
<keyword evidence="1" id="KW-0949">S-adenosyl-L-methionine</keyword>
<reference evidence="6 7" key="1">
    <citation type="journal article" date="2012" name="J. Bacteriol.">
        <title>Draft genome of Streptomyces tsukubaensis NRRL 18488, the producer of the clinically important immunosuppressant tacrolimus (FK506).</title>
        <authorList>
            <person name="Barreiro C."/>
            <person name="Prieto C."/>
            <person name="Sola-Landa A."/>
            <person name="Solera E."/>
            <person name="Martinez-Castro M."/>
            <person name="Perez-Redondo R."/>
            <person name="Garcia-Estrada C."/>
            <person name="Aparicio J.F."/>
            <person name="Fernandez-Martinez L.T."/>
            <person name="Santos-Aberturas J."/>
            <person name="Salehi-Najafabadi Z."/>
            <person name="Rodriguez-Garcia A."/>
            <person name="Tauch A."/>
            <person name="Martin J.F."/>
        </authorList>
    </citation>
    <scope>NUCLEOTIDE SEQUENCE [LARGE SCALE GENOMIC DNA]</scope>
    <source>
        <strain evidence="7">DSM 42081 / NBRC 108919 / NRRL 18488 / 9993</strain>
    </source>
</reference>
<evidence type="ECO:0000256" key="4">
    <source>
        <dbReference type="ARBA" id="ARBA00023014"/>
    </source>
</evidence>
<keyword evidence="2" id="KW-0479">Metal-binding</keyword>
<dbReference type="Pfam" id="PF04055">
    <property type="entry name" value="Radical_SAM"/>
    <property type="match status" value="1"/>
</dbReference>
<dbReference type="EMBL" id="CP029159">
    <property type="protein sequence ID" value="QKM67899.1"/>
    <property type="molecule type" value="Genomic_DNA"/>
</dbReference>
<dbReference type="InterPro" id="IPR007197">
    <property type="entry name" value="rSAM"/>
</dbReference>
<dbReference type="InterPro" id="IPR050377">
    <property type="entry name" value="Radical_SAM_PqqE_MftC-like"/>
</dbReference>
<feature type="domain" description="Radical SAM core" evidence="5">
    <location>
        <begin position="76"/>
        <end position="321"/>
    </location>
</feature>
<organism evidence="6 7">
    <name type="scientific">Streptomyces tsukubensis (strain DSM 42081 / NBRC 108919 / NRRL 18488 / 9993)</name>
    <dbReference type="NCBI Taxonomy" id="1114943"/>
    <lineage>
        <taxon>Bacteria</taxon>
        <taxon>Bacillati</taxon>
        <taxon>Actinomycetota</taxon>
        <taxon>Actinomycetes</taxon>
        <taxon>Kitasatosporales</taxon>
        <taxon>Streptomycetaceae</taxon>
        <taxon>Streptomyces</taxon>
    </lineage>
</organism>
<dbReference type="SFLD" id="SFLDG01067">
    <property type="entry name" value="SPASM/twitch_domain_containing"/>
    <property type="match status" value="1"/>
</dbReference>
<dbReference type="InterPro" id="IPR058240">
    <property type="entry name" value="rSAM_sf"/>
</dbReference>
<keyword evidence="3" id="KW-0408">Iron</keyword>
<dbReference type="GO" id="GO:0051536">
    <property type="term" value="F:iron-sulfur cluster binding"/>
    <property type="evidence" value="ECO:0007669"/>
    <property type="project" value="UniProtKB-KW"/>
</dbReference>
<evidence type="ECO:0000313" key="7">
    <source>
        <dbReference type="Proteomes" id="UP000005940"/>
    </source>
</evidence>
<sequence length="373" mass="40844">MHQLIAAQQGPRYIVARPGAPGGILLPAAQFHTLKSAAESRAPVPAWLSDKAEAAWGLDLGGQATAETVLIRPSSVLGYSRATWEINKGCNFNCEHCYLAQRVFEGLNWDDKKRLLHIIRDSGALWLQFTGGEPTIDRDFHRAWAYASRLGLLLDLLTNGSRLHDPKIIDLLCTHPPQKVVVSLYGASKESARAVTRTPRAFDLVMRGLSAARNAGIAVEIALVVTKDNTHELDAMRKIAHEYARSYKEYASISPTYDGRADPLATQAPGHGDRAPVFTGCPAGHTFFHADPWGKATMCKVGRENPIDLMREGVHGLMRLPGIADAQMLRTGECRGCTLSGTCRVCRPMAKAFQAAKAPLEKYCQHGRKDDRA</sequence>
<dbReference type="RefSeq" id="WP_006347085.1">
    <property type="nucleotide sequence ID" value="NZ_CP029159.1"/>
</dbReference>
<dbReference type="PANTHER" id="PTHR11228:SF7">
    <property type="entry name" value="PQQA PEPTIDE CYCLASE"/>
    <property type="match status" value="1"/>
</dbReference>
<dbReference type="CDD" id="cd01335">
    <property type="entry name" value="Radical_SAM"/>
    <property type="match status" value="1"/>
</dbReference>
<name>I2N4V5_STRT9</name>
<dbReference type="GO" id="GO:0003824">
    <property type="term" value="F:catalytic activity"/>
    <property type="evidence" value="ECO:0007669"/>
    <property type="project" value="InterPro"/>
</dbReference>
<evidence type="ECO:0000256" key="3">
    <source>
        <dbReference type="ARBA" id="ARBA00023004"/>
    </source>
</evidence>
<keyword evidence="7" id="KW-1185">Reference proteome</keyword>
<dbReference type="Proteomes" id="UP000005940">
    <property type="component" value="Chromosome"/>
</dbReference>
<dbReference type="SFLD" id="SFLDS00029">
    <property type="entry name" value="Radical_SAM"/>
    <property type="match status" value="1"/>
</dbReference>
<dbReference type="Gene3D" id="3.20.20.70">
    <property type="entry name" value="Aldolase class I"/>
    <property type="match status" value="1"/>
</dbReference>
<evidence type="ECO:0000313" key="6">
    <source>
        <dbReference type="EMBL" id="QKM67899.1"/>
    </source>
</evidence>
<protein>
    <submittedName>
        <fullName evidence="6">Radical SAM protein</fullName>
    </submittedName>
</protein>
<gene>
    <name evidence="6" type="ORF">STSU_012660</name>
</gene>
<keyword evidence="4" id="KW-0411">Iron-sulfur</keyword>
<dbReference type="PROSITE" id="PS51918">
    <property type="entry name" value="RADICAL_SAM"/>
    <property type="match status" value="1"/>
</dbReference>
<proteinExistence type="predicted"/>
<dbReference type="InterPro" id="IPR013785">
    <property type="entry name" value="Aldolase_TIM"/>
</dbReference>
<accession>I2N4V5</accession>
<dbReference type="GO" id="GO:0046872">
    <property type="term" value="F:metal ion binding"/>
    <property type="evidence" value="ECO:0007669"/>
    <property type="project" value="UniProtKB-KW"/>
</dbReference>
<evidence type="ECO:0000256" key="2">
    <source>
        <dbReference type="ARBA" id="ARBA00022723"/>
    </source>
</evidence>
<dbReference type="AlphaFoldDB" id="I2N4V5"/>
<dbReference type="PANTHER" id="PTHR11228">
    <property type="entry name" value="RADICAL SAM DOMAIN PROTEIN"/>
    <property type="match status" value="1"/>
</dbReference>
<evidence type="ECO:0000256" key="1">
    <source>
        <dbReference type="ARBA" id="ARBA00022691"/>
    </source>
</evidence>